<name>A0A0C3B303_SERVB</name>
<evidence type="ECO:0000313" key="1">
    <source>
        <dbReference type="EMBL" id="KIM26564.1"/>
    </source>
</evidence>
<reference evidence="1 2" key="1">
    <citation type="submission" date="2014-04" db="EMBL/GenBank/DDBJ databases">
        <authorList>
            <consortium name="DOE Joint Genome Institute"/>
            <person name="Kuo A."/>
            <person name="Zuccaro A."/>
            <person name="Kohler A."/>
            <person name="Nagy L.G."/>
            <person name="Floudas D."/>
            <person name="Copeland A."/>
            <person name="Barry K.W."/>
            <person name="Cichocki N."/>
            <person name="Veneault-Fourrey C."/>
            <person name="LaButti K."/>
            <person name="Lindquist E.A."/>
            <person name="Lipzen A."/>
            <person name="Lundell T."/>
            <person name="Morin E."/>
            <person name="Murat C."/>
            <person name="Sun H."/>
            <person name="Tunlid A."/>
            <person name="Henrissat B."/>
            <person name="Grigoriev I.V."/>
            <person name="Hibbett D.S."/>
            <person name="Martin F."/>
            <person name="Nordberg H.P."/>
            <person name="Cantor M.N."/>
            <person name="Hua S.X."/>
        </authorList>
    </citation>
    <scope>NUCLEOTIDE SEQUENCE [LARGE SCALE GENOMIC DNA]</scope>
    <source>
        <strain evidence="1 2">MAFF 305830</strain>
    </source>
</reference>
<keyword evidence="2" id="KW-1185">Reference proteome</keyword>
<dbReference type="HOGENOM" id="CLU_1176028_0_0_1"/>
<dbReference type="AlphaFoldDB" id="A0A0C3B303"/>
<sequence>MPHLHTLVISNGSVLEFFKVPNLVCFESDSIPPGHSQFPDSLASKLEALTVPGWFLCAWNDILTQYSKERHGLWNLKMLRVTPGQVQIQPKAPLKFSNLRYISFKEDIDNHRSRKRIIGDSLLNHFLLEMLYSPENCPHLHTIATTTYPNWALAIGVFHRRNSDKGVSPISSFRLCGQPQVVILSLVSRAIEAAASSSQDIISAAVEVDRSLHKRWALRFLNKPAKSALWPDMSLA</sequence>
<accession>A0A0C3B303</accession>
<dbReference type="EMBL" id="KN824305">
    <property type="protein sequence ID" value="KIM26564.1"/>
    <property type="molecule type" value="Genomic_DNA"/>
</dbReference>
<gene>
    <name evidence="1" type="ORF">M408DRAFT_181538</name>
</gene>
<organism evidence="1 2">
    <name type="scientific">Serendipita vermifera MAFF 305830</name>
    <dbReference type="NCBI Taxonomy" id="933852"/>
    <lineage>
        <taxon>Eukaryota</taxon>
        <taxon>Fungi</taxon>
        <taxon>Dikarya</taxon>
        <taxon>Basidiomycota</taxon>
        <taxon>Agaricomycotina</taxon>
        <taxon>Agaricomycetes</taxon>
        <taxon>Sebacinales</taxon>
        <taxon>Serendipitaceae</taxon>
        <taxon>Serendipita</taxon>
    </lineage>
</organism>
<protein>
    <submittedName>
        <fullName evidence="1">Uncharacterized protein</fullName>
    </submittedName>
</protein>
<proteinExistence type="predicted"/>
<dbReference type="Proteomes" id="UP000054097">
    <property type="component" value="Unassembled WGS sequence"/>
</dbReference>
<evidence type="ECO:0000313" key="2">
    <source>
        <dbReference type="Proteomes" id="UP000054097"/>
    </source>
</evidence>
<reference evidence="2" key="2">
    <citation type="submission" date="2015-01" db="EMBL/GenBank/DDBJ databases">
        <title>Evolutionary Origins and Diversification of the Mycorrhizal Mutualists.</title>
        <authorList>
            <consortium name="DOE Joint Genome Institute"/>
            <consortium name="Mycorrhizal Genomics Consortium"/>
            <person name="Kohler A."/>
            <person name="Kuo A."/>
            <person name="Nagy L.G."/>
            <person name="Floudas D."/>
            <person name="Copeland A."/>
            <person name="Barry K.W."/>
            <person name="Cichocki N."/>
            <person name="Veneault-Fourrey C."/>
            <person name="LaButti K."/>
            <person name="Lindquist E.A."/>
            <person name="Lipzen A."/>
            <person name="Lundell T."/>
            <person name="Morin E."/>
            <person name="Murat C."/>
            <person name="Riley R."/>
            <person name="Ohm R."/>
            <person name="Sun H."/>
            <person name="Tunlid A."/>
            <person name="Henrissat B."/>
            <person name="Grigoriev I.V."/>
            <person name="Hibbett D.S."/>
            <person name="Martin F."/>
        </authorList>
    </citation>
    <scope>NUCLEOTIDE SEQUENCE [LARGE SCALE GENOMIC DNA]</scope>
    <source>
        <strain evidence="2">MAFF 305830</strain>
    </source>
</reference>